<gene>
    <name evidence="2" type="ORF">ACJMK2_008662</name>
</gene>
<dbReference type="EMBL" id="JBJQND010000011">
    <property type="protein sequence ID" value="KAL3862709.1"/>
    <property type="molecule type" value="Genomic_DNA"/>
</dbReference>
<feature type="compositionally biased region" description="Low complexity" evidence="1">
    <location>
        <begin position="251"/>
        <end position="260"/>
    </location>
</feature>
<dbReference type="Proteomes" id="UP001634394">
    <property type="component" value="Unassembled WGS sequence"/>
</dbReference>
<proteinExistence type="predicted"/>
<organism evidence="2 3">
    <name type="scientific">Sinanodonta woodiana</name>
    <name type="common">Chinese pond mussel</name>
    <name type="synonym">Anodonta woodiana</name>
    <dbReference type="NCBI Taxonomy" id="1069815"/>
    <lineage>
        <taxon>Eukaryota</taxon>
        <taxon>Metazoa</taxon>
        <taxon>Spiralia</taxon>
        <taxon>Lophotrochozoa</taxon>
        <taxon>Mollusca</taxon>
        <taxon>Bivalvia</taxon>
        <taxon>Autobranchia</taxon>
        <taxon>Heteroconchia</taxon>
        <taxon>Palaeoheterodonta</taxon>
        <taxon>Unionida</taxon>
        <taxon>Unionoidea</taxon>
        <taxon>Unionidae</taxon>
        <taxon>Unioninae</taxon>
        <taxon>Sinanodonta</taxon>
    </lineage>
</organism>
<protein>
    <submittedName>
        <fullName evidence="2">Uncharacterized protein</fullName>
    </submittedName>
</protein>
<keyword evidence="3" id="KW-1185">Reference proteome</keyword>
<feature type="compositionally biased region" description="Basic and acidic residues" evidence="1">
    <location>
        <begin position="78"/>
        <end position="88"/>
    </location>
</feature>
<evidence type="ECO:0000313" key="2">
    <source>
        <dbReference type="EMBL" id="KAL3862709.1"/>
    </source>
</evidence>
<feature type="region of interest" description="Disordered" evidence="1">
    <location>
        <begin position="43"/>
        <end position="88"/>
    </location>
</feature>
<feature type="compositionally biased region" description="Low complexity" evidence="1">
    <location>
        <begin position="228"/>
        <end position="237"/>
    </location>
</feature>
<feature type="region of interest" description="Disordered" evidence="1">
    <location>
        <begin position="206"/>
        <end position="270"/>
    </location>
</feature>
<accession>A0ABD3VMA4</accession>
<name>A0ABD3VMA4_SINWO</name>
<comment type="caution">
    <text evidence="2">The sequence shown here is derived from an EMBL/GenBank/DDBJ whole genome shotgun (WGS) entry which is preliminary data.</text>
</comment>
<feature type="compositionally biased region" description="Polar residues" evidence="1">
    <location>
        <begin position="208"/>
        <end position="227"/>
    </location>
</feature>
<dbReference type="AlphaFoldDB" id="A0ABD3VMA4"/>
<reference evidence="2 3" key="1">
    <citation type="submission" date="2024-11" db="EMBL/GenBank/DDBJ databases">
        <title>Chromosome-level genome assembly of the freshwater bivalve Anodonta woodiana.</title>
        <authorList>
            <person name="Chen X."/>
        </authorList>
    </citation>
    <scope>NUCLEOTIDE SEQUENCE [LARGE SCALE GENOMIC DNA]</scope>
    <source>
        <strain evidence="2">MN2024</strain>
        <tissue evidence="2">Gills</tissue>
    </source>
</reference>
<evidence type="ECO:0000313" key="3">
    <source>
        <dbReference type="Proteomes" id="UP001634394"/>
    </source>
</evidence>
<feature type="compositionally biased region" description="Basic and acidic residues" evidence="1">
    <location>
        <begin position="43"/>
        <end position="59"/>
    </location>
</feature>
<sequence>MADFPKSSTMNASVLRKITEPFIGKKRKTKINHDQLKIALEENVEKKKPQVSRLDKAENSEQYDNNSKQLPKQEITSTEERDDTHAGEFKYGDGECIRKIINYLKSANGITHELKPCMQRHLSSCIYEVNDAESTAKYSQGNSAIRSTLGVPVKSSYFTPLHVDIPSSTQFPSFNAMTPDSNGGLLMPMPGYPVIKTEDPYSPFYYPTQKNDSSVRATSTDDTLLNESSGNSSLKKQSSVRHNSAARRRLSFSSSANNASVKSDTFWRPW</sequence>
<evidence type="ECO:0000256" key="1">
    <source>
        <dbReference type="SAM" id="MobiDB-lite"/>
    </source>
</evidence>
<feature type="compositionally biased region" description="Polar residues" evidence="1">
    <location>
        <begin position="60"/>
        <end position="76"/>
    </location>
</feature>